<dbReference type="InterPro" id="IPR036392">
    <property type="entry name" value="PLAT/LH2_dom_sf"/>
</dbReference>
<dbReference type="Proteomes" id="UP001153076">
    <property type="component" value="Unassembled WGS sequence"/>
</dbReference>
<name>A0A9Q1KRT2_9CARY</name>
<dbReference type="InterPro" id="IPR059083">
    <property type="entry name" value="At5g19230_dom"/>
</dbReference>
<dbReference type="AlphaFoldDB" id="A0A9Q1KRT2"/>
<comment type="caution">
    <text evidence="3">The sequence shown here is derived from an EMBL/GenBank/DDBJ whole genome shotgun (WGS) entry which is preliminary data.</text>
</comment>
<comment type="caution">
    <text evidence="1">Lacks conserved residue(s) required for the propagation of feature annotation.</text>
</comment>
<evidence type="ECO:0000313" key="4">
    <source>
        <dbReference type="Proteomes" id="UP001153076"/>
    </source>
</evidence>
<dbReference type="PANTHER" id="PTHR33976:SF2">
    <property type="entry name" value="GLYCOPROTEIN MEMBRANE GPI-ANCHORED"/>
    <property type="match status" value="1"/>
</dbReference>
<dbReference type="PROSITE" id="PS50095">
    <property type="entry name" value="PLAT"/>
    <property type="match status" value="1"/>
</dbReference>
<dbReference type="Pfam" id="PF25884">
    <property type="entry name" value="At5g19230"/>
    <property type="match status" value="1"/>
</dbReference>
<dbReference type="Gene3D" id="2.60.60.20">
    <property type="entry name" value="PLAT/LH2 domain"/>
    <property type="match status" value="1"/>
</dbReference>
<evidence type="ECO:0000313" key="3">
    <source>
        <dbReference type="EMBL" id="KAJ8447744.1"/>
    </source>
</evidence>
<dbReference type="InterPro" id="IPR001024">
    <property type="entry name" value="PLAT/LH2_dom"/>
</dbReference>
<gene>
    <name evidence="3" type="ORF">Cgig2_015107</name>
</gene>
<organism evidence="3 4">
    <name type="scientific">Carnegiea gigantea</name>
    <dbReference type="NCBI Taxonomy" id="171969"/>
    <lineage>
        <taxon>Eukaryota</taxon>
        <taxon>Viridiplantae</taxon>
        <taxon>Streptophyta</taxon>
        <taxon>Embryophyta</taxon>
        <taxon>Tracheophyta</taxon>
        <taxon>Spermatophyta</taxon>
        <taxon>Magnoliopsida</taxon>
        <taxon>eudicotyledons</taxon>
        <taxon>Gunneridae</taxon>
        <taxon>Pentapetalae</taxon>
        <taxon>Caryophyllales</taxon>
        <taxon>Cactineae</taxon>
        <taxon>Cactaceae</taxon>
        <taxon>Cactoideae</taxon>
        <taxon>Echinocereeae</taxon>
        <taxon>Carnegiea</taxon>
    </lineage>
</organism>
<evidence type="ECO:0000256" key="1">
    <source>
        <dbReference type="PROSITE-ProRule" id="PRU00152"/>
    </source>
</evidence>
<accession>A0A9Q1KRT2</accession>
<dbReference type="SMART" id="SM00308">
    <property type="entry name" value="LH2"/>
    <property type="match status" value="1"/>
</dbReference>
<dbReference type="SUPFAM" id="SSF49723">
    <property type="entry name" value="Lipase/lipooxygenase domain (PLAT/LH2 domain)"/>
    <property type="match status" value="1"/>
</dbReference>
<reference evidence="3" key="1">
    <citation type="submission" date="2022-04" db="EMBL/GenBank/DDBJ databases">
        <title>Carnegiea gigantea Genome sequencing and assembly v2.</title>
        <authorList>
            <person name="Copetti D."/>
            <person name="Sanderson M.J."/>
            <person name="Burquez A."/>
            <person name="Wojciechowski M.F."/>
        </authorList>
    </citation>
    <scope>NUCLEOTIDE SEQUENCE</scope>
    <source>
        <strain evidence="3">SGP5-SGP5p</strain>
        <tissue evidence="3">Aerial part</tissue>
    </source>
</reference>
<sequence>MSQGCTYRVEVATGDRGNAGTDAKVSLSLCTNSKDCFVQVSNLAQYGSRGPSYDYFERNNRDIFEIPTTIECVDICRMIIGHDDSGYKSGWYLDYVKVEAYNDNGIKQSESEFPVYRWLATDESPYTLQADVNHCPPWAHIDDDDELRLILMVGEQNLMKLMMNHHCRDDKLGEKALFILMNPAFFSLLIQVLSDDETKSTLLKGLNDYRGSKGLPGFLENKQADCLAEKLIENDDLKLKERTCAPGHHGSYIEDHKKVVENCDMDPKKVSHGIFLPVCVPNLNPDLLLGNYTKTTYQKLLEGPKFNAVGFASKDDWVVVVLGTQNDYGSLASRGAGLGYELIHCFLPLLLGFAYMVC</sequence>
<feature type="domain" description="PLAT" evidence="2">
    <location>
        <begin position="5"/>
        <end position="133"/>
    </location>
</feature>
<proteinExistence type="predicted"/>
<evidence type="ECO:0000259" key="2">
    <source>
        <dbReference type="PROSITE" id="PS50095"/>
    </source>
</evidence>
<dbReference type="PANTHER" id="PTHR33976">
    <property type="entry name" value="OS07G0645000 PROTEIN"/>
    <property type="match status" value="1"/>
</dbReference>
<protein>
    <recommendedName>
        <fullName evidence="2">PLAT domain-containing protein</fullName>
    </recommendedName>
</protein>
<dbReference type="InterPro" id="IPR045285">
    <property type="entry name" value="At5g19230-like"/>
</dbReference>
<keyword evidence="4" id="KW-1185">Reference proteome</keyword>
<dbReference type="OrthoDB" id="632984at2759"/>
<dbReference type="EMBL" id="JAKOGI010000035">
    <property type="protein sequence ID" value="KAJ8447744.1"/>
    <property type="molecule type" value="Genomic_DNA"/>
</dbReference>
<dbReference type="Pfam" id="PF01477">
    <property type="entry name" value="PLAT"/>
    <property type="match status" value="1"/>
</dbReference>